<dbReference type="Proteomes" id="UP000886852">
    <property type="component" value="Unassembled WGS sequence"/>
</dbReference>
<feature type="domain" description="CRM" evidence="3">
    <location>
        <begin position="1"/>
        <end position="84"/>
    </location>
</feature>
<organism evidence="4 5">
    <name type="scientific">Candidatus Fimimonas merdipullorum</name>
    <dbReference type="NCBI Taxonomy" id="2840822"/>
    <lineage>
        <taxon>Bacteria</taxon>
        <taxon>Pseudomonadati</taxon>
        <taxon>Myxococcota</taxon>
        <taxon>Myxococcia</taxon>
        <taxon>Myxococcales</taxon>
        <taxon>Cystobacterineae</taxon>
        <taxon>Myxococcaceae</taxon>
        <taxon>Myxococcaceae incertae sedis</taxon>
        <taxon>Candidatus Fimimonas</taxon>
    </lineage>
</organism>
<evidence type="ECO:0000256" key="2">
    <source>
        <dbReference type="PROSITE-ProRule" id="PRU00626"/>
    </source>
</evidence>
<dbReference type="PANTHER" id="PTHR40065:SF3">
    <property type="entry name" value="RNA-BINDING PROTEIN YHBY"/>
    <property type="match status" value="1"/>
</dbReference>
<dbReference type="InterPro" id="IPR051925">
    <property type="entry name" value="RNA-binding_domain"/>
</dbReference>
<dbReference type="SUPFAM" id="SSF75471">
    <property type="entry name" value="YhbY-like"/>
    <property type="match status" value="1"/>
</dbReference>
<reference evidence="4" key="1">
    <citation type="submission" date="2020-10" db="EMBL/GenBank/DDBJ databases">
        <authorList>
            <person name="Gilroy R."/>
        </authorList>
    </citation>
    <scope>NUCLEOTIDE SEQUENCE</scope>
    <source>
        <strain evidence="4">ChiHjej12B11-7776</strain>
    </source>
</reference>
<protein>
    <submittedName>
        <fullName evidence="4">YhbY family RNA-binding protein</fullName>
    </submittedName>
</protein>
<evidence type="ECO:0000256" key="1">
    <source>
        <dbReference type="ARBA" id="ARBA00022884"/>
    </source>
</evidence>
<reference evidence="4" key="2">
    <citation type="journal article" date="2021" name="PeerJ">
        <title>Extensive microbial diversity within the chicken gut microbiome revealed by metagenomics and culture.</title>
        <authorList>
            <person name="Gilroy R."/>
            <person name="Ravi A."/>
            <person name="Getino M."/>
            <person name="Pursley I."/>
            <person name="Horton D.L."/>
            <person name="Alikhan N.F."/>
            <person name="Baker D."/>
            <person name="Gharbi K."/>
            <person name="Hall N."/>
            <person name="Watson M."/>
            <person name="Adriaenssens E.M."/>
            <person name="Foster-Nyarko E."/>
            <person name="Jarju S."/>
            <person name="Secka A."/>
            <person name="Antonio M."/>
            <person name="Oren A."/>
            <person name="Chaudhuri R.R."/>
            <person name="La Ragione R."/>
            <person name="Hildebrand F."/>
            <person name="Pallen M.J."/>
        </authorList>
    </citation>
    <scope>NUCLEOTIDE SEQUENCE</scope>
    <source>
        <strain evidence="4">ChiHjej12B11-7776</strain>
    </source>
</reference>
<dbReference type="SMART" id="SM01103">
    <property type="entry name" value="CRS1_YhbY"/>
    <property type="match status" value="1"/>
</dbReference>
<comment type="caution">
    <text evidence="4">The sequence shown here is derived from an EMBL/GenBank/DDBJ whole genome shotgun (WGS) entry which is preliminary data.</text>
</comment>
<dbReference type="InterPro" id="IPR001890">
    <property type="entry name" value="RNA-binding_CRM"/>
</dbReference>
<accession>A0A9D1MXG6</accession>
<dbReference type="AlphaFoldDB" id="A0A9D1MXG6"/>
<proteinExistence type="predicted"/>
<name>A0A9D1MXG6_9BACT</name>
<gene>
    <name evidence="4" type="ORF">IAC72_02030</name>
</gene>
<evidence type="ECO:0000259" key="3">
    <source>
        <dbReference type="PROSITE" id="PS51295"/>
    </source>
</evidence>
<dbReference type="PANTHER" id="PTHR40065">
    <property type="entry name" value="RNA-BINDING PROTEIN YHBY"/>
    <property type="match status" value="1"/>
</dbReference>
<evidence type="ECO:0000313" key="5">
    <source>
        <dbReference type="Proteomes" id="UP000886852"/>
    </source>
</evidence>
<dbReference type="GO" id="GO:0003723">
    <property type="term" value="F:RNA binding"/>
    <property type="evidence" value="ECO:0007669"/>
    <property type="project" value="UniProtKB-UniRule"/>
</dbReference>
<evidence type="ECO:0000313" key="4">
    <source>
        <dbReference type="EMBL" id="HIU90783.1"/>
    </source>
</evidence>
<dbReference type="EMBL" id="DVOC01000037">
    <property type="protein sequence ID" value="HIU90783.1"/>
    <property type="molecule type" value="Genomic_DNA"/>
</dbReference>
<dbReference type="InterPro" id="IPR035920">
    <property type="entry name" value="YhbY-like_sf"/>
</dbReference>
<keyword evidence="1 2" id="KW-0694">RNA-binding</keyword>
<dbReference type="Gene3D" id="3.30.110.60">
    <property type="entry name" value="YhbY-like"/>
    <property type="match status" value="1"/>
</dbReference>
<dbReference type="Pfam" id="PF01985">
    <property type="entry name" value="CRS1_YhbY"/>
    <property type="match status" value="1"/>
</dbReference>
<sequence length="86" mass="9581">MANSLRPCVTVGKGALTQSVVKEIETALYHRELVKVAALKSCETSAREMCDEVCRYLNCQPVSCVGNRFVVYKFSDKEGIEHIVLD</sequence>
<dbReference type="PROSITE" id="PS51295">
    <property type="entry name" value="CRM"/>
    <property type="match status" value="1"/>
</dbReference>